<dbReference type="PANTHER" id="PTHR12879">
    <property type="entry name" value="SPHINGOLIPID DELTA 4 DESATURASE/C-4 HYDROXYLASE PROTEIN DES2"/>
    <property type="match status" value="1"/>
</dbReference>
<evidence type="ECO:0000259" key="2">
    <source>
        <dbReference type="Pfam" id="PF00487"/>
    </source>
</evidence>
<keyword evidence="1" id="KW-1133">Transmembrane helix</keyword>
<evidence type="ECO:0000313" key="3">
    <source>
        <dbReference type="EMBL" id="MDA5397421.1"/>
    </source>
</evidence>
<feature type="domain" description="Fatty acid desaturase" evidence="2">
    <location>
        <begin position="68"/>
        <end position="310"/>
    </location>
</feature>
<dbReference type="InterPro" id="IPR005804">
    <property type="entry name" value="FA_desaturase_dom"/>
</dbReference>
<feature type="transmembrane region" description="Helical" evidence="1">
    <location>
        <begin position="202"/>
        <end position="226"/>
    </location>
</feature>
<name>A0A9X3ZGB6_9HYPH</name>
<dbReference type="AlphaFoldDB" id="A0A9X3ZGB6"/>
<accession>A0A9X3ZGB6</accession>
<dbReference type="InterPro" id="IPR039393">
    <property type="entry name" value="Rhizopine-oxygenase-like"/>
</dbReference>
<evidence type="ECO:0000256" key="1">
    <source>
        <dbReference type="SAM" id="Phobius"/>
    </source>
</evidence>
<keyword evidence="1" id="KW-0812">Transmembrane</keyword>
<dbReference type="Pfam" id="PF00487">
    <property type="entry name" value="FA_desaturase"/>
    <property type="match status" value="1"/>
</dbReference>
<dbReference type="GO" id="GO:0046513">
    <property type="term" value="P:ceramide biosynthetic process"/>
    <property type="evidence" value="ECO:0007669"/>
    <property type="project" value="TreeGrafter"/>
</dbReference>
<dbReference type="GO" id="GO:0042284">
    <property type="term" value="F:sphingolipid delta-4 desaturase activity"/>
    <property type="evidence" value="ECO:0007669"/>
    <property type="project" value="TreeGrafter"/>
</dbReference>
<organism evidence="3 4">
    <name type="scientific">Hoeflea prorocentri</name>
    <dbReference type="NCBI Taxonomy" id="1922333"/>
    <lineage>
        <taxon>Bacteria</taxon>
        <taxon>Pseudomonadati</taxon>
        <taxon>Pseudomonadota</taxon>
        <taxon>Alphaproteobacteria</taxon>
        <taxon>Hyphomicrobiales</taxon>
        <taxon>Rhizobiaceae</taxon>
        <taxon>Hoeflea</taxon>
    </lineage>
</organism>
<dbReference type="GO" id="GO:0016020">
    <property type="term" value="C:membrane"/>
    <property type="evidence" value="ECO:0007669"/>
    <property type="project" value="GOC"/>
</dbReference>
<protein>
    <submittedName>
        <fullName evidence="3">Fatty acid desaturase family protein</fullName>
    </submittedName>
</protein>
<comment type="caution">
    <text evidence="3">The sequence shown here is derived from an EMBL/GenBank/DDBJ whole genome shotgun (WGS) entry which is preliminary data.</text>
</comment>
<sequence>MRDYSLVGASTKSAEETGLVSAEWYMSDVPRKTMKDLMRRTDGPAIRDTIIWFGLLLATGVGAYLLWPSWWCLPLFITYGVLYGSVSDSRWHECSHRTAFKTRWMNDVIYEIACFMIIRNPTVWRWSHTRHHTDTYIVGQDPEIVVMRPPDLFRVILSFFGLEGALGNVKDMFRYSVGIINDEEKSFIPETERYKVVRTARIWVLIYASVIGLAIWSLSILPLMFVGLPRFYGGWHVPLTGLLQHGGLADNVLDHRLNSRTVYMNPISRWIYWNMNYHIEHHMFPMVPYHRLPELHELLKNDMPAPDTSMLAAYRKVIPVWLRQLKYEDHFLKRELPPTAKPYKEFKEELPAAANA</sequence>
<feature type="transmembrane region" description="Helical" evidence="1">
    <location>
        <begin position="49"/>
        <end position="67"/>
    </location>
</feature>
<proteinExistence type="predicted"/>
<evidence type="ECO:0000313" key="4">
    <source>
        <dbReference type="Proteomes" id="UP001151234"/>
    </source>
</evidence>
<keyword evidence="4" id="KW-1185">Reference proteome</keyword>
<dbReference type="Proteomes" id="UP001151234">
    <property type="component" value="Unassembled WGS sequence"/>
</dbReference>
<dbReference type="CDD" id="cd03511">
    <property type="entry name" value="Rhizopine-oxygenase-like"/>
    <property type="match status" value="1"/>
</dbReference>
<keyword evidence="1" id="KW-0472">Membrane</keyword>
<reference evidence="3" key="1">
    <citation type="submission" date="2022-11" db="EMBL/GenBank/DDBJ databases">
        <title>Draft genome sequence of Hoeflea poritis E7-10 and Hoeflea prorocentri PM5-8, separated from scleractinian coral Porites lutea and marine dinoflagellate.</title>
        <authorList>
            <person name="Zhang G."/>
            <person name="Wei Q."/>
            <person name="Cai L."/>
        </authorList>
    </citation>
    <scope>NUCLEOTIDE SEQUENCE</scope>
    <source>
        <strain evidence="3">PM5-8</strain>
    </source>
</reference>
<dbReference type="EMBL" id="JAPJZI010000001">
    <property type="protein sequence ID" value="MDA5397421.1"/>
    <property type="molecule type" value="Genomic_DNA"/>
</dbReference>
<dbReference type="PANTHER" id="PTHR12879:SF8">
    <property type="entry name" value="SPHINGOLIPID DELTA(4)-DESATURASE DES1"/>
    <property type="match status" value="1"/>
</dbReference>
<dbReference type="RefSeq" id="WP_267993011.1">
    <property type="nucleotide sequence ID" value="NZ_JAPJZI010000001.1"/>
</dbReference>
<gene>
    <name evidence="3" type="ORF">OQ273_02445</name>
</gene>